<dbReference type="GO" id="GO:0042781">
    <property type="term" value="F:3'-tRNA processing endoribonuclease activity"/>
    <property type="evidence" value="ECO:0007669"/>
    <property type="project" value="TreeGrafter"/>
</dbReference>
<evidence type="ECO:0000259" key="2">
    <source>
        <dbReference type="Pfam" id="PF12706"/>
    </source>
</evidence>
<dbReference type="RefSeq" id="WP_142617126.1">
    <property type="nucleotide sequence ID" value="NZ_VIRM01000005.1"/>
</dbReference>
<keyword evidence="1" id="KW-0255">Endonuclease</keyword>
<organism evidence="3 4">
    <name type="scientific">Microbispora hainanensis</name>
    <dbReference type="NCBI Taxonomy" id="568844"/>
    <lineage>
        <taxon>Bacteria</taxon>
        <taxon>Bacillati</taxon>
        <taxon>Actinomycetota</taxon>
        <taxon>Actinomycetes</taxon>
        <taxon>Streptosporangiales</taxon>
        <taxon>Streptosporangiaceae</taxon>
        <taxon>Microbispora</taxon>
    </lineage>
</organism>
<keyword evidence="1" id="KW-0540">Nuclease</keyword>
<name>A0A544Z196_9ACTN</name>
<sequence>MRLAMLGVRGSTPAPGPEFVRWGGHTSCVAVLPDDSTVPALVLDAGTGLRGLGALLGGAPFRGSVLVTHLHWDHVQGLPFCPPLDHPGARVDLYLPSPRPLETLTRVMSPPHFPITPGGLAGAWRFLPSACGVIEGYAVTVAEISHKGGTTHGIRVEGDGVAIAYLPDHAPQAGCAAAAELAAGVDLLLHDGQFLPGEQATADAYGHSTVADAVAFAARCGARRLVLTHHAPARTDDALDVLAKEVEVARQGDVLIP</sequence>
<keyword evidence="1" id="KW-0378">Hydrolase</keyword>
<dbReference type="InterPro" id="IPR036866">
    <property type="entry name" value="RibonucZ/Hydroxyglut_hydro"/>
</dbReference>
<dbReference type="EMBL" id="VIRM01000005">
    <property type="protein sequence ID" value="TQS22827.1"/>
    <property type="molecule type" value="Genomic_DNA"/>
</dbReference>
<dbReference type="InterPro" id="IPR001279">
    <property type="entry name" value="Metallo-B-lactamas"/>
</dbReference>
<evidence type="ECO:0000313" key="4">
    <source>
        <dbReference type="Proteomes" id="UP000316541"/>
    </source>
</evidence>
<evidence type="ECO:0000256" key="1">
    <source>
        <dbReference type="ARBA" id="ARBA00022759"/>
    </source>
</evidence>
<gene>
    <name evidence="3" type="ORF">FLX08_05615</name>
</gene>
<protein>
    <recommendedName>
        <fullName evidence="2">Metallo-beta-lactamase domain-containing protein</fullName>
    </recommendedName>
</protein>
<evidence type="ECO:0000313" key="3">
    <source>
        <dbReference type="EMBL" id="TQS22827.1"/>
    </source>
</evidence>
<comment type="caution">
    <text evidence="3">The sequence shown here is derived from an EMBL/GenBank/DDBJ whole genome shotgun (WGS) entry which is preliminary data.</text>
</comment>
<dbReference type="AlphaFoldDB" id="A0A544Z196"/>
<dbReference type="Gene3D" id="3.60.15.10">
    <property type="entry name" value="Ribonuclease Z/Hydroxyacylglutathione hydrolase-like"/>
    <property type="match status" value="1"/>
</dbReference>
<dbReference type="Pfam" id="PF12706">
    <property type="entry name" value="Lactamase_B_2"/>
    <property type="match status" value="1"/>
</dbReference>
<reference evidence="3 4" key="1">
    <citation type="submission" date="2019-07" db="EMBL/GenBank/DDBJ databases">
        <title>Microbispora hainanensis DSM 45428.</title>
        <authorList>
            <person name="Thawai C."/>
        </authorList>
    </citation>
    <scope>NUCLEOTIDE SEQUENCE [LARGE SCALE GENOMIC DNA]</scope>
    <source>
        <strain evidence="3 4">DSM 45428</strain>
    </source>
</reference>
<dbReference type="SUPFAM" id="SSF56281">
    <property type="entry name" value="Metallo-hydrolase/oxidoreductase"/>
    <property type="match status" value="1"/>
</dbReference>
<dbReference type="Proteomes" id="UP000316541">
    <property type="component" value="Unassembled WGS sequence"/>
</dbReference>
<feature type="domain" description="Metallo-beta-lactamase" evidence="2">
    <location>
        <begin position="43"/>
        <end position="230"/>
    </location>
</feature>
<dbReference type="PANTHER" id="PTHR46018">
    <property type="entry name" value="ZINC PHOSPHODIESTERASE ELAC PROTEIN 1"/>
    <property type="match status" value="1"/>
</dbReference>
<accession>A0A544Z196</accession>
<dbReference type="PANTHER" id="PTHR46018:SF2">
    <property type="entry name" value="ZINC PHOSPHODIESTERASE ELAC PROTEIN 1"/>
    <property type="match status" value="1"/>
</dbReference>
<proteinExistence type="predicted"/>